<evidence type="ECO:0000313" key="4">
    <source>
        <dbReference type="EMBL" id="GAJ08455.1"/>
    </source>
</evidence>
<proteinExistence type="inferred from homology"/>
<dbReference type="PANTHER" id="PTHR43863:SF2">
    <property type="entry name" value="MALTASE-GLUCOAMYLASE"/>
    <property type="match status" value="1"/>
</dbReference>
<feature type="non-terminal residue" evidence="4">
    <location>
        <position position="182"/>
    </location>
</feature>
<dbReference type="SUPFAM" id="SSF51445">
    <property type="entry name" value="(Trans)glycosidases"/>
    <property type="match status" value="1"/>
</dbReference>
<dbReference type="InterPro" id="IPR000322">
    <property type="entry name" value="Glyco_hydro_31_TIM"/>
</dbReference>
<evidence type="ECO:0000259" key="3">
    <source>
        <dbReference type="Pfam" id="PF01055"/>
    </source>
</evidence>
<evidence type="ECO:0000256" key="1">
    <source>
        <dbReference type="ARBA" id="ARBA00007806"/>
    </source>
</evidence>
<feature type="coiled-coil region" evidence="2">
    <location>
        <begin position="119"/>
        <end position="153"/>
    </location>
</feature>
<protein>
    <recommendedName>
        <fullName evidence="3">Glycoside hydrolase family 31 TIM barrel domain-containing protein</fullName>
    </recommendedName>
</protein>
<accession>X1VKC2</accession>
<dbReference type="AlphaFoldDB" id="X1VKC2"/>
<dbReference type="CDD" id="cd14752">
    <property type="entry name" value="GH31_N"/>
    <property type="match status" value="1"/>
</dbReference>
<organism evidence="4">
    <name type="scientific">marine sediment metagenome</name>
    <dbReference type="NCBI Taxonomy" id="412755"/>
    <lineage>
        <taxon>unclassified sequences</taxon>
        <taxon>metagenomes</taxon>
        <taxon>ecological metagenomes</taxon>
    </lineage>
</organism>
<dbReference type="GO" id="GO:0004553">
    <property type="term" value="F:hydrolase activity, hydrolyzing O-glycosyl compounds"/>
    <property type="evidence" value="ECO:0007669"/>
    <property type="project" value="InterPro"/>
</dbReference>
<keyword evidence="2" id="KW-0175">Coiled coil</keyword>
<dbReference type="GO" id="GO:0005975">
    <property type="term" value="P:carbohydrate metabolic process"/>
    <property type="evidence" value="ECO:0007669"/>
    <property type="project" value="InterPro"/>
</dbReference>
<reference evidence="4" key="1">
    <citation type="journal article" date="2014" name="Front. Microbiol.">
        <title>High frequency of phylogenetically diverse reductive dehalogenase-homologous genes in deep subseafloor sedimentary metagenomes.</title>
        <authorList>
            <person name="Kawai M."/>
            <person name="Futagami T."/>
            <person name="Toyoda A."/>
            <person name="Takaki Y."/>
            <person name="Nishi S."/>
            <person name="Hori S."/>
            <person name="Arai W."/>
            <person name="Tsubouchi T."/>
            <person name="Morono Y."/>
            <person name="Uchiyama I."/>
            <person name="Ito T."/>
            <person name="Fujiyama A."/>
            <person name="Inagaki F."/>
            <person name="Takami H."/>
        </authorList>
    </citation>
    <scope>NUCLEOTIDE SEQUENCE</scope>
    <source>
        <strain evidence="4">Expedition CK06-06</strain>
    </source>
</reference>
<gene>
    <name evidence="4" type="ORF">S12H4_54221</name>
</gene>
<feature type="domain" description="Glycoside hydrolase family 31 TIM barrel" evidence="3">
    <location>
        <begin position="47"/>
        <end position="123"/>
    </location>
</feature>
<evidence type="ECO:0000256" key="2">
    <source>
        <dbReference type="SAM" id="Coils"/>
    </source>
</evidence>
<dbReference type="PANTHER" id="PTHR43863">
    <property type="entry name" value="HYDROLASE, PUTATIVE (AFU_ORTHOLOGUE AFUA_1G03140)-RELATED"/>
    <property type="match status" value="1"/>
</dbReference>
<comment type="similarity">
    <text evidence="1">Belongs to the glycosyl hydrolase 31 family.</text>
</comment>
<dbReference type="Gene3D" id="3.20.20.80">
    <property type="entry name" value="Glycosidases"/>
    <property type="match status" value="1"/>
</dbReference>
<sequence length="182" mass="20817">MTCWVGSKSVVNVQVAVEDNFLDYYVIIGNIKEILSQYTDITGKGVVPPKWSFGYWQSKISYKSAEETLEIAKSLREAEIPCDVIHLDTHWFKEEGPKDFEKPDAEPEVDLTDIFNMASDQFKGEIDNLKGKIDALKKELEKKDESLKSMKRRKVHKIVPKKNVKLAPPKIKIPVLKTLIKP</sequence>
<dbReference type="InterPro" id="IPR017853">
    <property type="entry name" value="GH"/>
</dbReference>
<comment type="caution">
    <text evidence="4">The sequence shown here is derived from an EMBL/GenBank/DDBJ whole genome shotgun (WGS) entry which is preliminary data.</text>
</comment>
<name>X1VKC2_9ZZZZ</name>
<dbReference type="InterPro" id="IPR051816">
    <property type="entry name" value="Glycosyl_Hydrolase_31"/>
</dbReference>
<dbReference type="EMBL" id="BARW01034633">
    <property type="protein sequence ID" value="GAJ08455.1"/>
    <property type="molecule type" value="Genomic_DNA"/>
</dbReference>
<dbReference type="Pfam" id="PF01055">
    <property type="entry name" value="Glyco_hydro_31_2nd"/>
    <property type="match status" value="1"/>
</dbReference>